<dbReference type="RefSeq" id="WP_074932341.1">
    <property type="nucleotide sequence ID" value="NZ_FORI01000007.1"/>
</dbReference>
<dbReference type="OrthoDB" id="9837585at2"/>
<proteinExistence type="predicted"/>
<feature type="signal peptide" evidence="1">
    <location>
        <begin position="1"/>
        <end position="19"/>
    </location>
</feature>
<evidence type="ECO:0000256" key="1">
    <source>
        <dbReference type="SAM" id="SignalP"/>
    </source>
</evidence>
<protein>
    <submittedName>
        <fullName evidence="2">Uncharacterized protein</fullName>
    </submittedName>
</protein>
<evidence type="ECO:0000313" key="2">
    <source>
        <dbReference type="EMBL" id="SFI86511.1"/>
    </source>
</evidence>
<dbReference type="Proteomes" id="UP000182737">
    <property type="component" value="Unassembled WGS sequence"/>
</dbReference>
<reference evidence="3" key="1">
    <citation type="submission" date="2016-10" db="EMBL/GenBank/DDBJ databases">
        <authorList>
            <person name="Varghese N."/>
            <person name="Submissions S."/>
        </authorList>
    </citation>
    <scope>NUCLEOTIDE SEQUENCE [LARGE SCALE GENOMIC DNA]</scope>
    <source>
        <strain evidence="3">XBD1002</strain>
    </source>
</reference>
<name>A0A1I3LP54_9SPIR</name>
<gene>
    <name evidence="2" type="ORF">SAMN04487775_107112</name>
</gene>
<feature type="chain" id="PRO_5010165971" evidence="1">
    <location>
        <begin position="20"/>
        <end position="120"/>
    </location>
</feature>
<sequence length="120" mass="13650">MKKLLILFLILFVSANLFSEDIKVKTGDVFGSSMTDYFTPVAKGIRGSWTCVSSIKNVEKDLWCLTLIVDSKTNQTPKTFEYYVRPGDVISVCHFPDIQKELQLKVKSIKWNEAVLEVVN</sequence>
<accession>A0A1I3LP54</accession>
<evidence type="ECO:0000313" key="3">
    <source>
        <dbReference type="Proteomes" id="UP000182737"/>
    </source>
</evidence>
<keyword evidence="3" id="KW-1185">Reference proteome</keyword>
<organism evidence="2 3">
    <name type="scientific">Treponema bryantii</name>
    <dbReference type="NCBI Taxonomy" id="163"/>
    <lineage>
        <taxon>Bacteria</taxon>
        <taxon>Pseudomonadati</taxon>
        <taxon>Spirochaetota</taxon>
        <taxon>Spirochaetia</taxon>
        <taxon>Spirochaetales</taxon>
        <taxon>Treponemataceae</taxon>
        <taxon>Treponema</taxon>
    </lineage>
</organism>
<dbReference type="AlphaFoldDB" id="A0A1I3LP54"/>
<keyword evidence="1" id="KW-0732">Signal</keyword>
<dbReference type="EMBL" id="FORI01000007">
    <property type="protein sequence ID" value="SFI86511.1"/>
    <property type="molecule type" value="Genomic_DNA"/>
</dbReference>